<evidence type="ECO:0000313" key="3">
    <source>
        <dbReference type="Proteomes" id="UP000199497"/>
    </source>
</evidence>
<protein>
    <submittedName>
        <fullName evidence="2">Uncharacterized protein</fullName>
    </submittedName>
</protein>
<dbReference type="RefSeq" id="WP_092603821.1">
    <property type="nucleotide sequence ID" value="NZ_FNJR01000012.1"/>
</dbReference>
<gene>
    <name evidence="2" type="ORF">SAMN04487905_11270</name>
</gene>
<organism evidence="2 3">
    <name type="scientific">Actinopolyspora xinjiangensis</name>
    <dbReference type="NCBI Taxonomy" id="405564"/>
    <lineage>
        <taxon>Bacteria</taxon>
        <taxon>Bacillati</taxon>
        <taxon>Actinomycetota</taxon>
        <taxon>Actinomycetes</taxon>
        <taxon>Actinopolysporales</taxon>
        <taxon>Actinopolysporaceae</taxon>
        <taxon>Actinopolyspora</taxon>
    </lineage>
</organism>
<feature type="region of interest" description="Disordered" evidence="1">
    <location>
        <begin position="1"/>
        <end position="35"/>
    </location>
</feature>
<keyword evidence="3" id="KW-1185">Reference proteome</keyword>
<proteinExistence type="predicted"/>
<sequence>MDEAAGGDEQDDITPSGACGSGAGKDRGTGDTDYGEMLRRHSAGWRLLADRMHPDQRPELDRLDELGMGGTPLRDLLDGFRQQALLLHSIVSAQARAYEEMIEAGGPDDPEAYENYRRTIECLHELLPDSKH</sequence>
<name>A0A1H0WGV1_9ACTN</name>
<evidence type="ECO:0000313" key="2">
    <source>
        <dbReference type="EMBL" id="SDP89867.1"/>
    </source>
</evidence>
<dbReference type="EMBL" id="FNJR01000012">
    <property type="protein sequence ID" value="SDP89867.1"/>
    <property type="molecule type" value="Genomic_DNA"/>
</dbReference>
<reference evidence="3" key="1">
    <citation type="submission" date="2016-10" db="EMBL/GenBank/DDBJ databases">
        <authorList>
            <person name="Varghese N."/>
            <person name="Submissions S."/>
        </authorList>
    </citation>
    <scope>NUCLEOTIDE SEQUENCE [LARGE SCALE GENOMIC DNA]</scope>
    <source>
        <strain evidence="3">DSM 46732</strain>
    </source>
</reference>
<dbReference type="AlphaFoldDB" id="A0A1H0WGV1"/>
<dbReference type="Proteomes" id="UP000199497">
    <property type="component" value="Unassembled WGS sequence"/>
</dbReference>
<dbReference type="OrthoDB" id="5193097at2"/>
<evidence type="ECO:0000256" key="1">
    <source>
        <dbReference type="SAM" id="MobiDB-lite"/>
    </source>
</evidence>
<feature type="compositionally biased region" description="Acidic residues" evidence="1">
    <location>
        <begin position="1"/>
        <end position="12"/>
    </location>
</feature>
<accession>A0A1H0WGV1</accession>